<proteinExistence type="predicted"/>
<reference evidence="1" key="1">
    <citation type="journal article" date="2021" name="Open Biol.">
        <title>Shared evolutionary footprints suggest mitochondrial oxidative damage underlies multiple complex I losses in fungi.</title>
        <authorList>
            <person name="Schikora-Tamarit M.A."/>
            <person name="Marcet-Houben M."/>
            <person name="Nosek J."/>
            <person name="Gabaldon T."/>
        </authorList>
    </citation>
    <scope>NUCLEOTIDE SEQUENCE</scope>
    <source>
        <strain evidence="1">CBS6075</strain>
    </source>
</reference>
<protein>
    <submittedName>
        <fullName evidence="1">Uncharacterized protein</fullName>
    </submittedName>
</protein>
<evidence type="ECO:0000313" key="1">
    <source>
        <dbReference type="EMBL" id="KAH3663781.1"/>
    </source>
</evidence>
<name>A0A9P8T2L5_9ASCO</name>
<reference evidence="1" key="2">
    <citation type="submission" date="2021-01" db="EMBL/GenBank/DDBJ databases">
        <authorList>
            <person name="Schikora-Tamarit M.A."/>
        </authorList>
    </citation>
    <scope>NUCLEOTIDE SEQUENCE</scope>
    <source>
        <strain evidence="1">CBS6075</strain>
    </source>
</reference>
<sequence>MWDLSPGGYLVAAAGAAGGGGAGDALAEGGIDTGGGGGVDTAAGCLKTECPPVLERMGFLVEEEQPPLEPQQLLEQKHPEGRDEAGDLFGGCVLNALGKSFHPPTSFLTFDFGGGGGVPAAKDGLPSCGDCCNFRESRAVFGAYGLAPMVVGTGLTMFGVTVEPTREAAALYGLVCAGRTCGLA</sequence>
<keyword evidence="2" id="KW-1185">Reference proteome</keyword>
<accession>A0A9P8T2L5</accession>
<gene>
    <name evidence="1" type="ORF">OGAPHI_005184</name>
</gene>
<dbReference type="Proteomes" id="UP000769157">
    <property type="component" value="Unassembled WGS sequence"/>
</dbReference>
<comment type="caution">
    <text evidence="1">The sequence shown here is derived from an EMBL/GenBank/DDBJ whole genome shotgun (WGS) entry which is preliminary data.</text>
</comment>
<organism evidence="1 2">
    <name type="scientific">Ogataea philodendri</name>
    <dbReference type="NCBI Taxonomy" id="1378263"/>
    <lineage>
        <taxon>Eukaryota</taxon>
        <taxon>Fungi</taxon>
        <taxon>Dikarya</taxon>
        <taxon>Ascomycota</taxon>
        <taxon>Saccharomycotina</taxon>
        <taxon>Pichiomycetes</taxon>
        <taxon>Pichiales</taxon>
        <taxon>Pichiaceae</taxon>
        <taxon>Ogataea</taxon>
    </lineage>
</organism>
<dbReference type="AlphaFoldDB" id="A0A9P8T2L5"/>
<dbReference type="RefSeq" id="XP_046060117.1">
    <property type="nucleotide sequence ID" value="XM_046206341.1"/>
</dbReference>
<dbReference type="GeneID" id="70237148"/>
<evidence type="ECO:0000313" key="2">
    <source>
        <dbReference type="Proteomes" id="UP000769157"/>
    </source>
</evidence>
<dbReference type="EMBL" id="JAEUBE010000366">
    <property type="protein sequence ID" value="KAH3663781.1"/>
    <property type="molecule type" value="Genomic_DNA"/>
</dbReference>